<protein>
    <recommendedName>
        <fullName evidence="3">F-box domain-containing protein</fullName>
    </recommendedName>
</protein>
<sequence>MIPAHSLLSLAISCRFLREIIIPHFLFHRVAFRSRPAAVVSFYGCTRKPAVCHVVRHLTISIEAFDNLSHAYRLFTLTVDIMKNLPNLRSANLIDLENAHSFEWRIAHTLVALPHLRHLLISNCYPDTLEQISALTSLQSLTISISANAPSHSQGFPVENLLINSRATLEDIHLSNAELDFSLLTWKPSATQPRLVWPHVHTLRLIDVLPGLNLDLARPFPSVDDFASSDLAWDNFPNRPFIARLRSFEGTWEGLGLVKATNTALCRAVVHDVLDIQACLHDWKQCLPPNLRSFRAKFRGESLLGFLGELGKAVPRLTYLDVDITLTSPGFSKLEQLSSNVSC</sequence>
<dbReference type="Proteomes" id="UP000027195">
    <property type="component" value="Unassembled WGS sequence"/>
</dbReference>
<dbReference type="HOGENOM" id="CLU_039742_0_0_1"/>
<evidence type="ECO:0000313" key="2">
    <source>
        <dbReference type="Proteomes" id="UP000027195"/>
    </source>
</evidence>
<proteinExistence type="predicted"/>
<dbReference type="AlphaFoldDB" id="A0A067N289"/>
<accession>A0A067N289</accession>
<dbReference type="EMBL" id="KL198017">
    <property type="protein sequence ID" value="KDQ21080.1"/>
    <property type="molecule type" value="Genomic_DNA"/>
</dbReference>
<dbReference type="InterPro" id="IPR032675">
    <property type="entry name" value="LRR_dom_sf"/>
</dbReference>
<evidence type="ECO:0000313" key="1">
    <source>
        <dbReference type="EMBL" id="KDQ21080.1"/>
    </source>
</evidence>
<dbReference type="SUPFAM" id="SSF52047">
    <property type="entry name" value="RNI-like"/>
    <property type="match status" value="1"/>
</dbReference>
<dbReference type="Gene3D" id="3.80.10.10">
    <property type="entry name" value="Ribonuclease Inhibitor"/>
    <property type="match status" value="1"/>
</dbReference>
<dbReference type="InParanoid" id="A0A067N289"/>
<organism evidence="1 2">
    <name type="scientific">Botryobasidium botryosum (strain FD-172 SS1)</name>
    <dbReference type="NCBI Taxonomy" id="930990"/>
    <lineage>
        <taxon>Eukaryota</taxon>
        <taxon>Fungi</taxon>
        <taxon>Dikarya</taxon>
        <taxon>Basidiomycota</taxon>
        <taxon>Agaricomycotina</taxon>
        <taxon>Agaricomycetes</taxon>
        <taxon>Cantharellales</taxon>
        <taxon>Botryobasidiaceae</taxon>
        <taxon>Botryobasidium</taxon>
    </lineage>
</organism>
<feature type="non-terminal residue" evidence="1">
    <location>
        <position position="343"/>
    </location>
</feature>
<keyword evidence="2" id="KW-1185">Reference proteome</keyword>
<reference evidence="2" key="1">
    <citation type="journal article" date="2014" name="Proc. Natl. Acad. Sci. U.S.A.">
        <title>Extensive sampling of basidiomycete genomes demonstrates inadequacy of the white-rot/brown-rot paradigm for wood decay fungi.</title>
        <authorList>
            <person name="Riley R."/>
            <person name="Salamov A.A."/>
            <person name="Brown D.W."/>
            <person name="Nagy L.G."/>
            <person name="Floudas D."/>
            <person name="Held B.W."/>
            <person name="Levasseur A."/>
            <person name="Lombard V."/>
            <person name="Morin E."/>
            <person name="Otillar R."/>
            <person name="Lindquist E.A."/>
            <person name="Sun H."/>
            <person name="LaButti K.M."/>
            <person name="Schmutz J."/>
            <person name="Jabbour D."/>
            <person name="Luo H."/>
            <person name="Baker S.E."/>
            <person name="Pisabarro A.G."/>
            <person name="Walton J.D."/>
            <person name="Blanchette R.A."/>
            <person name="Henrissat B."/>
            <person name="Martin F."/>
            <person name="Cullen D."/>
            <person name="Hibbett D.S."/>
            <person name="Grigoriev I.V."/>
        </authorList>
    </citation>
    <scope>NUCLEOTIDE SEQUENCE [LARGE SCALE GENOMIC DNA]</scope>
    <source>
        <strain evidence="2">FD-172 SS1</strain>
    </source>
</reference>
<gene>
    <name evidence="1" type="ORF">BOTBODRAFT_183733</name>
</gene>
<name>A0A067N289_BOTB1</name>
<evidence type="ECO:0008006" key="3">
    <source>
        <dbReference type="Google" id="ProtNLM"/>
    </source>
</evidence>